<dbReference type="OrthoDB" id="428480at2759"/>
<feature type="region of interest" description="Disordered" evidence="5">
    <location>
        <begin position="328"/>
        <end position="365"/>
    </location>
</feature>
<dbReference type="GO" id="GO:0030203">
    <property type="term" value="P:glycosaminoglycan metabolic process"/>
    <property type="evidence" value="ECO:0007669"/>
    <property type="project" value="TreeGrafter"/>
</dbReference>
<protein>
    <recommendedName>
        <fullName evidence="3">beta-N-acetylhexosaminidase</fullName>
        <ecNumber evidence="3">3.2.1.52</ecNumber>
    </recommendedName>
</protein>
<feature type="domain" description="Glycoside hydrolase family 20 catalytic" evidence="6">
    <location>
        <begin position="385"/>
        <end position="542"/>
    </location>
</feature>
<dbReference type="GO" id="GO:0005975">
    <property type="term" value="P:carbohydrate metabolic process"/>
    <property type="evidence" value="ECO:0007669"/>
    <property type="project" value="InterPro"/>
</dbReference>
<evidence type="ECO:0000256" key="4">
    <source>
        <dbReference type="ARBA" id="ARBA00022801"/>
    </source>
</evidence>
<dbReference type="InterPro" id="IPR015883">
    <property type="entry name" value="Glyco_hydro_20_cat"/>
</dbReference>
<dbReference type="EMBL" id="BNJQ01000003">
    <property type="protein sequence ID" value="GHP02252.1"/>
    <property type="molecule type" value="Genomic_DNA"/>
</dbReference>
<evidence type="ECO:0000256" key="1">
    <source>
        <dbReference type="ARBA" id="ARBA00001231"/>
    </source>
</evidence>
<dbReference type="InterPro" id="IPR025705">
    <property type="entry name" value="Beta_hexosaminidase_sua/sub"/>
</dbReference>
<dbReference type="InterPro" id="IPR029018">
    <property type="entry name" value="Hex-like_dom2"/>
</dbReference>
<keyword evidence="4" id="KW-0378">Hydrolase</keyword>
<gene>
    <name evidence="7" type="ORF">PPROV_000100900</name>
</gene>
<accession>A0A830H6S3</accession>
<keyword evidence="8" id="KW-1185">Reference proteome</keyword>
<comment type="caution">
    <text evidence="7">The sequence shown here is derived from an EMBL/GenBank/DDBJ whole genome shotgun (WGS) entry which is preliminary data.</text>
</comment>
<dbReference type="AlphaFoldDB" id="A0A830H6S3"/>
<dbReference type="EC" id="3.2.1.52" evidence="3"/>
<evidence type="ECO:0000259" key="6">
    <source>
        <dbReference type="Pfam" id="PF00728"/>
    </source>
</evidence>
<dbReference type="GO" id="GO:0004563">
    <property type="term" value="F:beta-N-acetylhexosaminidase activity"/>
    <property type="evidence" value="ECO:0007669"/>
    <property type="project" value="UniProtKB-EC"/>
</dbReference>
<dbReference type="Gene3D" id="3.30.379.10">
    <property type="entry name" value="Chitobiase/beta-hexosaminidase domain 2-like"/>
    <property type="match status" value="1"/>
</dbReference>
<organism evidence="7 8">
    <name type="scientific">Pycnococcus provasolii</name>
    <dbReference type="NCBI Taxonomy" id="41880"/>
    <lineage>
        <taxon>Eukaryota</taxon>
        <taxon>Viridiplantae</taxon>
        <taxon>Chlorophyta</taxon>
        <taxon>Pseudoscourfieldiophyceae</taxon>
        <taxon>Pseudoscourfieldiales</taxon>
        <taxon>Pycnococcaceae</taxon>
        <taxon>Pycnococcus</taxon>
    </lineage>
</organism>
<feature type="compositionally biased region" description="Basic residues" evidence="5">
    <location>
        <begin position="347"/>
        <end position="359"/>
    </location>
</feature>
<evidence type="ECO:0000256" key="5">
    <source>
        <dbReference type="SAM" id="MobiDB-lite"/>
    </source>
</evidence>
<evidence type="ECO:0000313" key="8">
    <source>
        <dbReference type="Proteomes" id="UP000660262"/>
    </source>
</evidence>
<proteinExistence type="inferred from homology"/>
<dbReference type="Pfam" id="PF00728">
    <property type="entry name" value="Glyco_hydro_20"/>
    <property type="match status" value="1"/>
</dbReference>
<name>A0A830H6S3_9CHLO</name>
<dbReference type="Gene3D" id="3.20.20.80">
    <property type="entry name" value="Glycosidases"/>
    <property type="match status" value="1"/>
</dbReference>
<feature type="compositionally biased region" description="Pro residues" evidence="5">
    <location>
        <begin position="845"/>
        <end position="856"/>
    </location>
</feature>
<evidence type="ECO:0000256" key="2">
    <source>
        <dbReference type="ARBA" id="ARBA00006285"/>
    </source>
</evidence>
<sequence>MAVDVVVPGGFRHSRPRAGGTHVVGNGHINLRSGFFVLLLGLGALCVVRTLHAILPAPVRSSRAGASKSTRGNSRLNADAARAAPIKFAEIKQRQGYGKHNVRQGDAATLLHKLREEMEAGSAQRRVWRTTLADTGVRRAARAQACLETASRTRLPTIWPIPRAMRRAGVDELPLRDASSGVDIDGEAGVCVAVSRVSIRYVPASLELSLDGKPAPRLSRDDATALVFGQTLAAAPPPGSAQTPSLACGAGTLEVLVRRVANANDTKRWPDGAYELAVRATVLDQDDANDASNEAVARASVAVADHRGLVYAMQTLAQLIEPPVAEDSNATSAAAAAAAADGDQKSRAQHHHHHHHHQRSSMPSCAPASVLRALPLTVSDAPVWRHRGISVTNACSSAYSTKRLATLVQLASALKLNVLHVHLTNDNGYRIPHTHDSSGSRLPHDTGSCSFDALRSLGETAAKLGVSVVPGMEVPGQASSWGRLLASQCPLTLAGGSPLRMEKNDVHMAVAGAMKALLKAFPRAASLHMGGDPGERACWERAARLYGDGNLPRAKYLANVRSFSDAARAALKELASGADAASLARRAGMSLNDFLSLAERSSAHEKWRRRGASEASALYRSSLYHFYRLLYSATLPSIKMKASDMHHWEAILSSDNTGGYSFPRGGIGPVVHARDASSLDGSVAEAAMQGFRVVSSVGWNMNTVEAPLGCSTWFECYQNSLRHGYRGHAILPQPQRVVAQMLGGEVGIVDTTLGDALAPTVLAKIVAASERLWRDPPLASCDADSVRERLDVMAAHMRLEQGIDISGSSSLDIPSNVSALEQHPCRMGKAWWDDVISSASTTKSPQPPPPPPPPFPRASVQSRLQAFACLLFCASAFTALLTRGCRVSR</sequence>
<comment type="catalytic activity">
    <reaction evidence="1">
        <text>Hydrolysis of terminal non-reducing N-acetyl-D-hexosamine residues in N-acetyl-beta-D-hexosaminides.</text>
        <dbReference type="EC" id="3.2.1.52"/>
    </reaction>
</comment>
<reference evidence="7" key="1">
    <citation type="submission" date="2020-10" db="EMBL/GenBank/DDBJ databases">
        <title>Unveiling of a novel bifunctional photoreceptor, Dualchrome1, isolated from a cosmopolitan green alga.</title>
        <authorList>
            <person name="Suzuki S."/>
            <person name="Kawachi M."/>
        </authorList>
    </citation>
    <scope>NUCLEOTIDE SEQUENCE</scope>
    <source>
        <strain evidence="7">NIES 2893</strain>
    </source>
</reference>
<dbReference type="PANTHER" id="PTHR22600">
    <property type="entry name" value="BETA-HEXOSAMINIDASE"/>
    <property type="match status" value="1"/>
</dbReference>
<comment type="similarity">
    <text evidence="2">Belongs to the glycosyl hydrolase 20 family.</text>
</comment>
<dbReference type="Proteomes" id="UP000660262">
    <property type="component" value="Unassembled WGS sequence"/>
</dbReference>
<dbReference type="InterPro" id="IPR017853">
    <property type="entry name" value="GH"/>
</dbReference>
<feature type="region of interest" description="Disordered" evidence="5">
    <location>
        <begin position="838"/>
        <end position="858"/>
    </location>
</feature>
<evidence type="ECO:0000313" key="7">
    <source>
        <dbReference type="EMBL" id="GHP02252.1"/>
    </source>
</evidence>
<evidence type="ECO:0000256" key="3">
    <source>
        <dbReference type="ARBA" id="ARBA00012663"/>
    </source>
</evidence>
<dbReference type="SUPFAM" id="SSF51445">
    <property type="entry name" value="(Trans)glycosidases"/>
    <property type="match status" value="1"/>
</dbReference>
<dbReference type="PANTHER" id="PTHR22600:SF57">
    <property type="entry name" value="BETA-N-ACETYLHEXOSAMINIDASE"/>
    <property type="match status" value="1"/>
</dbReference>
<dbReference type="GO" id="GO:0016020">
    <property type="term" value="C:membrane"/>
    <property type="evidence" value="ECO:0007669"/>
    <property type="project" value="TreeGrafter"/>
</dbReference>